<feature type="compositionally biased region" description="Low complexity" evidence="11">
    <location>
        <begin position="538"/>
        <end position="559"/>
    </location>
</feature>
<evidence type="ECO:0000256" key="1">
    <source>
        <dbReference type="ARBA" id="ARBA00004123"/>
    </source>
</evidence>
<dbReference type="EMBL" id="CATQJL010000112">
    <property type="protein sequence ID" value="CAJ0595929.1"/>
    <property type="molecule type" value="Genomic_DNA"/>
</dbReference>
<dbReference type="GO" id="GO:0005634">
    <property type="term" value="C:nucleus"/>
    <property type="evidence" value="ECO:0007669"/>
    <property type="project" value="UniProtKB-SubCell"/>
</dbReference>
<evidence type="ECO:0000256" key="10">
    <source>
        <dbReference type="PROSITE-ProRule" id="PRU00452"/>
    </source>
</evidence>
<dbReference type="InterPro" id="IPR004181">
    <property type="entry name" value="Znf_MIZ"/>
</dbReference>
<feature type="domain" description="PINIT" evidence="14">
    <location>
        <begin position="113"/>
        <end position="281"/>
    </location>
</feature>
<protein>
    <submittedName>
        <fullName evidence="15">Uncharacterized protein</fullName>
    </submittedName>
</protein>
<sequence length="708" mass="78011">MDREAFPPSEIRHLESLIASMRVNELQTVLSMFKMPKLGKKQELIQRCTDLLRTPALQIQVANQVKILVGKNNSRAAPYSVPIRNCLPNGLMMNGNTGYGYRHGTNAQLLHQMQSNTLHQQARVLRNLVPIPLPFYDWHKTVLEPMELPPIMSGVKTPCKQTFTFLLPREYFLNWSSNTTPLPRYEMQLRFFQVPDNYASQELPDDFPLNCVARVEEQHVNLPALIPTNKPNVEPKRPSRPVDITQYCLNVRDYSRPMRLMVEWTGDKRTWAVAIYLVYRVTSEILRDRATGAVKVNGESNNERPNHRQEESVTRNLIRARLGGGNDDDIAMDQLKISLLCPLSRTRINLPARCKLCHHLQCFDLYNYLQMNERRPTWRCPVCSGPAHFKNIIIDEYFQNMLASVDAETTEVELLVDGSYKTVENNVVDLDDEDAPTTTGAGDTAASSGTGTPSTSAPPSSSHHRPKSHEEEVIVLSDSDDEDEAVEQAIRNSIAESERAAPAPKPASPTPRSRDSSIIIIDDESPPRPVQNKTCNGSSSSTSTLSPPSTSAGTLPSPLMCSSPISTNGVMAASRLAAPPLHSVLAGHQNLYNSTAPLSYYHQSQWSQAASRPQYPTSQSQTSAALNAGSAFTLSYKAQPPPPMSTLLGRYNPTASALPFGCPNPTQPTQTSHFGGGANLQQVLASLVQQSAFANGTGSSPGSTNSSQ</sequence>
<dbReference type="GO" id="GO:0000785">
    <property type="term" value="C:chromatin"/>
    <property type="evidence" value="ECO:0007669"/>
    <property type="project" value="TreeGrafter"/>
</dbReference>
<name>A0AA36GPP7_CYLNA</name>
<keyword evidence="9" id="KW-0539">Nucleus</keyword>
<organism evidence="15 16">
    <name type="scientific">Cylicocyclus nassatus</name>
    <name type="common">Nematode worm</name>
    <dbReference type="NCBI Taxonomy" id="53992"/>
    <lineage>
        <taxon>Eukaryota</taxon>
        <taxon>Metazoa</taxon>
        <taxon>Ecdysozoa</taxon>
        <taxon>Nematoda</taxon>
        <taxon>Chromadorea</taxon>
        <taxon>Rhabditida</taxon>
        <taxon>Rhabditina</taxon>
        <taxon>Rhabditomorpha</taxon>
        <taxon>Strongyloidea</taxon>
        <taxon>Strongylidae</taxon>
        <taxon>Cylicocyclus</taxon>
    </lineage>
</organism>
<evidence type="ECO:0000256" key="2">
    <source>
        <dbReference type="ARBA" id="ARBA00004718"/>
    </source>
</evidence>
<evidence type="ECO:0000256" key="11">
    <source>
        <dbReference type="SAM" id="MobiDB-lite"/>
    </source>
</evidence>
<dbReference type="CDD" id="cd16650">
    <property type="entry name" value="SP-RING_PIAS-like"/>
    <property type="match status" value="1"/>
</dbReference>
<gene>
    <name evidence="15" type="ORF">CYNAS_LOCUS7912</name>
</gene>
<evidence type="ECO:0000259" key="14">
    <source>
        <dbReference type="PROSITE" id="PS51466"/>
    </source>
</evidence>
<feature type="domain" description="SAP" evidence="12">
    <location>
        <begin position="18"/>
        <end position="52"/>
    </location>
</feature>
<reference evidence="15" key="1">
    <citation type="submission" date="2023-07" db="EMBL/GenBank/DDBJ databases">
        <authorList>
            <consortium name="CYATHOMIX"/>
        </authorList>
    </citation>
    <scope>NUCLEOTIDE SEQUENCE</scope>
    <source>
        <strain evidence="15">N/A</strain>
    </source>
</reference>
<keyword evidence="4" id="KW-0808">Transferase</keyword>
<evidence type="ECO:0000256" key="9">
    <source>
        <dbReference type="ARBA" id="ARBA00023242"/>
    </source>
</evidence>
<dbReference type="Gene3D" id="1.10.720.30">
    <property type="entry name" value="SAP domain"/>
    <property type="match status" value="1"/>
</dbReference>
<dbReference type="Pfam" id="PF02891">
    <property type="entry name" value="zf-MIZ"/>
    <property type="match status" value="1"/>
</dbReference>
<evidence type="ECO:0000256" key="4">
    <source>
        <dbReference type="ARBA" id="ARBA00022679"/>
    </source>
</evidence>
<dbReference type="PANTHER" id="PTHR10782">
    <property type="entry name" value="ZINC FINGER MIZ DOMAIN-CONTAINING PROTEIN"/>
    <property type="match status" value="1"/>
</dbReference>
<dbReference type="PROSITE" id="PS50800">
    <property type="entry name" value="SAP"/>
    <property type="match status" value="1"/>
</dbReference>
<comment type="similarity">
    <text evidence="3">Belongs to the PIAS family.</text>
</comment>
<dbReference type="SUPFAM" id="SSF68906">
    <property type="entry name" value="SAP domain"/>
    <property type="match status" value="1"/>
</dbReference>
<evidence type="ECO:0000256" key="5">
    <source>
        <dbReference type="ARBA" id="ARBA00022723"/>
    </source>
</evidence>
<keyword evidence="16" id="KW-1185">Reference proteome</keyword>
<feature type="domain" description="SP-RING-type" evidence="13">
    <location>
        <begin position="326"/>
        <end position="407"/>
    </location>
</feature>
<dbReference type="Proteomes" id="UP001176961">
    <property type="component" value="Unassembled WGS sequence"/>
</dbReference>
<dbReference type="GO" id="GO:0008270">
    <property type="term" value="F:zinc ion binding"/>
    <property type="evidence" value="ECO:0007669"/>
    <property type="project" value="UniProtKB-KW"/>
</dbReference>
<dbReference type="InterPro" id="IPR013083">
    <property type="entry name" value="Znf_RING/FYVE/PHD"/>
</dbReference>
<dbReference type="InterPro" id="IPR036361">
    <property type="entry name" value="SAP_dom_sf"/>
</dbReference>
<dbReference type="Gene3D" id="3.30.40.10">
    <property type="entry name" value="Zinc/RING finger domain, C3HC4 (zinc finger)"/>
    <property type="match status" value="1"/>
</dbReference>
<dbReference type="InterPro" id="IPR023321">
    <property type="entry name" value="PINIT"/>
</dbReference>
<dbReference type="AlphaFoldDB" id="A0AA36GPP7"/>
<dbReference type="PROSITE" id="PS51044">
    <property type="entry name" value="ZF_SP_RING"/>
    <property type="match status" value="1"/>
</dbReference>
<evidence type="ECO:0000256" key="8">
    <source>
        <dbReference type="ARBA" id="ARBA00022833"/>
    </source>
</evidence>
<accession>A0AA36GPP7</accession>
<evidence type="ECO:0000256" key="7">
    <source>
        <dbReference type="ARBA" id="ARBA00022786"/>
    </source>
</evidence>
<keyword evidence="5" id="KW-0479">Metal-binding</keyword>
<dbReference type="GO" id="GO:0016925">
    <property type="term" value="P:protein sumoylation"/>
    <property type="evidence" value="ECO:0007669"/>
    <property type="project" value="TreeGrafter"/>
</dbReference>
<comment type="pathway">
    <text evidence="2">Protein modification; protein sumoylation.</text>
</comment>
<comment type="subcellular location">
    <subcellularLocation>
        <location evidence="1">Nucleus</location>
    </subcellularLocation>
</comment>
<dbReference type="GO" id="GO:0003712">
    <property type="term" value="F:transcription coregulator activity"/>
    <property type="evidence" value="ECO:0007669"/>
    <property type="project" value="TreeGrafter"/>
</dbReference>
<dbReference type="InterPro" id="IPR038654">
    <property type="entry name" value="PINIT_sf"/>
</dbReference>
<dbReference type="GO" id="GO:0006357">
    <property type="term" value="P:regulation of transcription by RNA polymerase II"/>
    <property type="evidence" value="ECO:0007669"/>
    <property type="project" value="TreeGrafter"/>
</dbReference>
<proteinExistence type="inferred from homology"/>
<keyword evidence="8" id="KW-0862">Zinc</keyword>
<dbReference type="Gene3D" id="2.60.120.780">
    <property type="entry name" value="PINIT domain"/>
    <property type="match status" value="1"/>
</dbReference>
<feature type="region of interest" description="Disordered" evidence="11">
    <location>
        <begin position="426"/>
        <end position="560"/>
    </location>
</feature>
<dbReference type="GO" id="GO:0061665">
    <property type="term" value="F:SUMO ligase activity"/>
    <property type="evidence" value="ECO:0007669"/>
    <property type="project" value="TreeGrafter"/>
</dbReference>
<evidence type="ECO:0000313" key="15">
    <source>
        <dbReference type="EMBL" id="CAJ0595929.1"/>
    </source>
</evidence>
<comment type="caution">
    <text evidence="15">The sequence shown here is derived from an EMBL/GenBank/DDBJ whole genome shotgun (WGS) entry which is preliminary data.</text>
</comment>
<evidence type="ECO:0000256" key="3">
    <source>
        <dbReference type="ARBA" id="ARBA00005383"/>
    </source>
</evidence>
<dbReference type="PANTHER" id="PTHR10782:SF94">
    <property type="entry name" value="SUPPRESSOR OF VARIEGATION 2-10, ISOFORM I"/>
    <property type="match status" value="1"/>
</dbReference>
<evidence type="ECO:0000313" key="16">
    <source>
        <dbReference type="Proteomes" id="UP001176961"/>
    </source>
</evidence>
<keyword evidence="6 10" id="KW-0863">Zinc-finger</keyword>
<dbReference type="InterPro" id="IPR003034">
    <property type="entry name" value="SAP_dom"/>
</dbReference>
<keyword evidence="7" id="KW-0833">Ubl conjugation pathway</keyword>
<dbReference type="PROSITE" id="PS51466">
    <property type="entry name" value="PINIT"/>
    <property type="match status" value="1"/>
</dbReference>
<evidence type="ECO:0000259" key="13">
    <source>
        <dbReference type="PROSITE" id="PS51044"/>
    </source>
</evidence>
<evidence type="ECO:0000256" key="6">
    <source>
        <dbReference type="ARBA" id="ARBA00022771"/>
    </source>
</evidence>
<feature type="compositionally biased region" description="Low complexity" evidence="11">
    <location>
        <begin position="436"/>
        <end position="461"/>
    </location>
</feature>
<evidence type="ECO:0000259" key="12">
    <source>
        <dbReference type="PROSITE" id="PS50800"/>
    </source>
</evidence>
<dbReference type="Pfam" id="PF14324">
    <property type="entry name" value="PINIT"/>
    <property type="match status" value="1"/>
</dbReference>